<reference evidence="2" key="1">
    <citation type="submission" date="2023-10" db="EMBL/GenBank/DDBJ databases">
        <authorList>
            <person name="Chen Y."/>
            <person name="Shah S."/>
            <person name="Dougan E. K."/>
            <person name="Thang M."/>
            <person name="Chan C."/>
        </authorList>
    </citation>
    <scope>NUCLEOTIDE SEQUENCE [LARGE SCALE GENOMIC DNA]</scope>
</reference>
<gene>
    <name evidence="2" type="ORF">PCOR1329_LOCUS44223</name>
</gene>
<dbReference type="EMBL" id="CAUYUJ010015314">
    <property type="protein sequence ID" value="CAK0852444.1"/>
    <property type="molecule type" value="Genomic_DNA"/>
</dbReference>
<dbReference type="Proteomes" id="UP001189429">
    <property type="component" value="Unassembled WGS sequence"/>
</dbReference>
<proteinExistence type="predicted"/>
<accession>A0ABN9U474</accession>
<evidence type="ECO:0000256" key="1">
    <source>
        <dbReference type="SAM" id="MobiDB-lite"/>
    </source>
</evidence>
<sequence>PCARPMLQEADGAVDQEPSIASVVVQPLLKWNPPAHFDAPEKMLNGEEDKEGPAGNPQRQARGGRSAGLEQDSQDPESQIEILDNQPALSLRINAGEHAPAVQVLRATPGQADTLQGLWRAACLRGLGRPAAPAAEETACAAAASRARTAKPGGTRRCRR</sequence>
<comment type="caution">
    <text evidence="2">The sequence shown here is derived from an EMBL/GenBank/DDBJ whole genome shotgun (WGS) entry which is preliminary data.</text>
</comment>
<protein>
    <submittedName>
        <fullName evidence="2">Uncharacterized protein</fullName>
    </submittedName>
</protein>
<keyword evidence="3" id="KW-1185">Reference proteome</keyword>
<evidence type="ECO:0000313" key="3">
    <source>
        <dbReference type="Proteomes" id="UP001189429"/>
    </source>
</evidence>
<evidence type="ECO:0000313" key="2">
    <source>
        <dbReference type="EMBL" id="CAK0852444.1"/>
    </source>
</evidence>
<name>A0ABN9U474_9DINO</name>
<organism evidence="2 3">
    <name type="scientific">Prorocentrum cordatum</name>
    <dbReference type="NCBI Taxonomy" id="2364126"/>
    <lineage>
        <taxon>Eukaryota</taxon>
        <taxon>Sar</taxon>
        <taxon>Alveolata</taxon>
        <taxon>Dinophyceae</taxon>
        <taxon>Prorocentrales</taxon>
        <taxon>Prorocentraceae</taxon>
        <taxon>Prorocentrum</taxon>
    </lineage>
</organism>
<feature type="compositionally biased region" description="Basic and acidic residues" evidence="1">
    <location>
        <begin position="38"/>
        <end position="47"/>
    </location>
</feature>
<feature type="region of interest" description="Disordered" evidence="1">
    <location>
        <begin position="32"/>
        <end position="81"/>
    </location>
</feature>
<feature type="non-terminal residue" evidence="2">
    <location>
        <position position="1"/>
    </location>
</feature>